<reference evidence="2 3" key="1">
    <citation type="submission" date="2024-02" db="EMBL/GenBank/DDBJ databases">
        <title>Herpetosiphon gulosus NBRC 112829.</title>
        <authorList>
            <person name="Ichikawa N."/>
            <person name="Katano-Makiyama Y."/>
            <person name="Hidaka K."/>
        </authorList>
    </citation>
    <scope>NUCLEOTIDE SEQUENCE [LARGE SCALE GENOMIC DNA]</scope>
    <source>
        <strain evidence="2 3">NBRC 112829</strain>
    </source>
</reference>
<accession>A0ABP9WV53</accession>
<sequence>MLQQIRWQWLVGLAVAAILGWNLWQSTASAGSESEQALSLWPTTSPTAEPTLESITPTLALTPTLAVAEATPTLAMLAAYISGAVAKPGVYDLPLGARIDDLVQAAGGLHSEADPQALNLAAYLQDAQHVHVPVVGETPAPTIQLTAEPQAVAVAVPTAIASQPTLININTASAAELESLPKIGQAIAQRIVAYRDENGPFASIEAIQEVKGIGASTFAEIEALITIE</sequence>
<organism evidence="2 3">
    <name type="scientific">Herpetosiphon gulosus</name>
    <dbReference type="NCBI Taxonomy" id="1973496"/>
    <lineage>
        <taxon>Bacteria</taxon>
        <taxon>Bacillati</taxon>
        <taxon>Chloroflexota</taxon>
        <taxon>Chloroflexia</taxon>
        <taxon>Herpetosiphonales</taxon>
        <taxon>Herpetosiphonaceae</taxon>
        <taxon>Herpetosiphon</taxon>
    </lineage>
</organism>
<keyword evidence="3" id="KW-1185">Reference proteome</keyword>
<evidence type="ECO:0000313" key="2">
    <source>
        <dbReference type="EMBL" id="GAA5527062.1"/>
    </source>
</evidence>
<dbReference type="SUPFAM" id="SSF47781">
    <property type="entry name" value="RuvA domain 2-like"/>
    <property type="match status" value="1"/>
</dbReference>
<dbReference type="SUPFAM" id="SSF142984">
    <property type="entry name" value="Nqo1 middle domain-like"/>
    <property type="match status" value="1"/>
</dbReference>
<comment type="caution">
    <text evidence="2">The sequence shown here is derived from an EMBL/GenBank/DDBJ whole genome shotgun (WGS) entry which is preliminary data.</text>
</comment>
<dbReference type="RefSeq" id="WP_345720697.1">
    <property type="nucleotide sequence ID" value="NZ_BAABRU010000003.1"/>
</dbReference>
<dbReference type="Proteomes" id="UP001428290">
    <property type="component" value="Unassembled WGS sequence"/>
</dbReference>
<protein>
    <submittedName>
        <fullName evidence="2">ComE operon protein 1</fullName>
    </submittedName>
</protein>
<name>A0ABP9WV53_9CHLR</name>
<dbReference type="InterPro" id="IPR004509">
    <property type="entry name" value="Competence_ComEA_HhH"/>
</dbReference>
<dbReference type="Gene3D" id="1.10.150.280">
    <property type="entry name" value="AF1531-like domain"/>
    <property type="match status" value="1"/>
</dbReference>
<dbReference type="Gene3D" id="3.10.560.10">
    <property type="entry name" value="Outer membrane lipoprotein wza domain like"/>
    <property type="match status" value="1"/>
</dbReference>
<feature type="domain" description="Soluble ligand binding" evidence="1">
    <location>
        <begin position="80"/>
        <end position="123"/>
    </location>
</feature>
<dbReference type="NCBIfam" id="TIGR00426">
    <property type="entry name" value="competence protein ComEA helix-hairpin-helix repeat region"/>
    <property type="match status" value="1"/>
</dbReference>
<evidence type="ECO:0000313" key="3">
    <source>
        <dbReference type="Proteomes" id="UP001428290"/>
    </source>
</evidence>
<dbReference type="PANTHER" id="PTHR21180">
    <property type="entry name" value="ENDONUCLEASE/EXONUCLEASE/PHOSPHATASE FAMILY DOMAIN-CONTAINING PROTEIN 1"/>
    <property type="match status" value="1"/>
</dbReference>
<dbReference type="InterPro" id="IPR051675">
    <property type="entry name" value="Endo/Exo/Phosphatase_dom_1"/>
</dbReference>
<dbReference type="InterPro" id="IPR010994">
    <property type="entry name" value="RuvA_2-like"/>
</dbReference>
<proteinExistence type="predicted"/>
<evidence type="ECO:0000259" key="1">
    <source>
        <dbReference type="Pfam" id="PF10531"/>
    </source>
</evidence>
<dbReference type="Pfam" id="PF12836">
    <property type="entry name" value="HHH_3"/>
    <property type="match status" value="1"/>
</dbReference>
<gene>
    <name evidence="2" type="primary">comEA</name>
    <name evidence="2" type="ORF">Hgul01_00844</name>
</gene>
<dbReference type="EMBL" id="BAABRU010000003">
    <property type="protein sequence ID" value="GAA5527062.1"/>
    <property type="molecule type" value="Genomic_DNA"/>
</dbReference>
<dbReference type="InterPro" id="IPR019554">
    <property type="entry name" value="Soluble_ligand-bd"/>
</dbReference>
<dbReference type="Pfam" id="PF10531">
    <property type="entry name" value="SLBB"/>
    <property type="match status" value="1"/>
</dbReference>
<dbReference type="PANTHER" id="PTHR21180:SF32">
    <property type="entry name" value="ENDONUCLEASE_EXONUCLEASE_PHOSPHATASE FAMILY DOMAIN-CONTAINING PROTEIN 1"/>
    <property type="match status" value="1"/>
</dbReference>